<proteinExistence type="predicted"/>
<keyword evidence="1" id="KW-0285">Flavoprotein</keyword>
<dbReference type="RefSeq" id="WP_254297045.1">
    <property type="nucleotide sequence ID" value="NZ_JAMLDX010000028.1"/>
</dbReference>
<dbReference type="Pfam" id="PF03060">
    <property type="entry name" value="NMO"/>
    <property type="match status" value="2"/>
</dbReference>
<dbReference type="GO" id="GO:0018580">
    <property type="term" value="F:nitronate monooxygenase activity"/>
    <property type="evidence" value="ECO:0007669"/>
    <property type="project" value="InterPro"/>
</dbReference>
<dbReference type="SUPFAM" id="SSF51412">
    <property type="entry name" value="Inosine monophosphate dehydrogenase (IMPDH)"/>
    <property type="match status" value="1"/>
</dbReference>
<sequence>MFRTRVTDLLGIKYPILLGGMTMNGNGELAAAVSNGGGLGVVAQNPGWSDKSVRVDTVRRHIRLARELTDKPIGANLTVMLIDEYTQSHLAMLIEEKVDVVTTSGGNPRKVLPYLKDAGIKTICIVANVRQAVSAQEAGADMVVCEGYEAGGLEGADELTTMVLTPLVANAVDIPVIAAGGIGTGRSFMAAMALGAEGVQMGTAFLPTVECNAHQNTKNAIVASGDVASLIMHRSTGVLSRVLKTEFTKKVHELDKRNELDELRALMGGGQRADKDKPEAFNRAYRGQMLGDLESGYTAVGQVAGLLKEIKPAAQVIADIIAEAETIAHHWAAKCDASLAPSAGDAPAKLGA</sequence>
<organism evidence="4 5">
    <name type="scientific">Sphingomonas tagetis</name>
    <dbReference type="NCBI Taxonomy" id="2949092"/>
    <lineage>
        <taxon>Bacteria</taxon>
        <taxon>Pseudomonadati</taxon>
        <taxon>Pseudomonadota</taxon>
        <taxon>Alphaproteobacteria</taxon>
        <taxon>Sphingomonadales</taxon>
        <taxon>Sphingomonadaceae</taxon>
        <taxon>Sphingomonas</taxon>
    </lineage>
</organism>
<evidence type="ECO:0000256" key="1">
    <source>
        <dbReference type="ARBA" id="ARBA00022630"/>
    </source>
</evidence>
<dbReference type="EMBL" id="JAMLDX010000028">
    <property type="protein sequence ID" value="MCP3733012.1"/>
    <property type="molecule type" value="Genomic_DNA"/>
</dbReference>
<dbReference type="AlphaFoldDB" id="A0A9X2HNR6"/>
<dbReference type="PANTHER" id="PTHR32332:SF20">
    <property type="entry name" value="2-NITROPROPANE DIOXYGENASE-LIKE PROTEIN"/>
    <property type="match status" value="1"/>
</dbReference>
<evidence type="ECO:0000256" key="2">
    <source>
        <dbReference type="ARBA" id="ARBA00022643"/>
    </source>
</evidence>
<evidence type="ECO:0000313" key="5">
    <source>
        <dbReference type="Proteomes" id="UP001139451"/>
    </source>
</evidence>
<dbReference type="Gene3D" id="3.20.20.70">
    <property type="entry name" value="Aldolase class I"/>
    <property type="match status" value="1"/>
</dbReference>
<keyword evidence="4" id="KW-0503">Monooxygenase</keyword>
<dbReference type="InterPro" id="IPR013785">
    <property type="entry name" value="Aldolase_TIM"/>
</dbReference>
<comment type="caution">
    <text evidence="4">The sequence shown here is derived from an EMBL/GenBank/DDBJ whole genome shotgun (WGS) entry which is preliminary data.</text>
</comment>
<keyword evidence="2" id="KW-0288">FMN</keyword>
<reference evidence="4" key="1">
    <citation type="submission" date="2022-05" db="EMBL/GenBank/DDBJ databases">
        <title>Sphingomonas sp. strain MG17 Genome sequencing and assembly.</title>
        <authorList>
            <person name="Kim I."/>
        </authorList>
    </citation>
    <scope>NUCLEOTIDE SEQUENCE</scope>
    <source>
        <strain evidence="4">MG17</strain>
    </source>
</reference>
<dbReference type="Proteomes" id="UP001139451">
    <property type="component" value="Unassembled WGS sequence"/>
</dbReference>
<name>A0A9X2HNR6_9SPHN</name>
<keyword evidence="5" id="KW-1185">Reference proteome</keyword>
<protein>
    <submittedName>
        <fullName evidence="4">Nitronate monooxygenase</fullName>
    </submittedName>
</protein>
<dbReference type="CDD" id="cd04730">
    <property type="entry name" value="NPD_like"/>
    <property type="match status" value="1"/>
</dbReference>
<keyword evidence="3" id="KW-0560">Oxidoreductase</keyword>
<accession>A0A9X2HNR6</accession>
<dbReference type="InterPro" id="IPR004136">
    <property type="entry name" value="NMO"/>
</dbReference>
<gene>
    <name evidence="4" type="ORF">M9978_21595</name>
</gene>
<evidence type="ECO:0000313" key="4">
    <source>
        <dbReference type="EMBL" id="MCP3733012.1"/>
    </source>
</evidence>
<dbReference type="PANTHER" id="PTHR32332">
    <property type="entry name" value="2-NITROPROPANE DIOXYGENASE"/>
    <property type="match status" value="1"/>
</dbReference>
<evidence type="ECO:0000256" key="3">
    <source>
        <dbReference type="ARBA" id="ARBA00023002"/>
    </source>
</evidence>